<feature type="transmembrane region" description="Helical" evidence="1">
    <location>
        <begin position="55"/>
        <end position="73"/>
    </location>
</feature>
<dbReference type="RefSeq" id="WP_075397179.1">
    <property type="nucleotide sequence ID" value="NZ_MSDU01000004.1"/>
</dbReference>
<dbReference type="NCBIfam" id="NF033634">
    <property type="entry name" value="SLATT_1"/>
    <property type="match status" value="1"/>
</dbReference>
<keyword evidence="1" id="KW-0472">Membrane</keyword>
<name>A0A1Q8Q940_9BACI</name>
<accession>A0A1Q8Q940</accession>
<evidence type="ECO:0008006" key="4">
    <source>
        <dbReference type="Google" id="ProtNLM"/>
    </source>
</evidence>
<dbReference type="OrthoDB" id="9791874at2"/>
<dbReference type="AlphaFoldDB" id="A0A1Q8Q940"/>
<evidence type="ECO:0000256" key="1">
    <source>
        <dbReference type="SAM" id="Phobius"/>
    </source>
</evidence>
<dbReference type="InterPro" id="IPR025325">
    <property type="entry name" value="DUF4231"/>
</dbReference>
<dbReference type="EMBL" id="MSDU01000004">
    <property type="protein sequence ID" value="OLN23868.1"/>
    <property type="molecule type" value="Genomic_DNA"/>
</dbReference>
<dbReference type="STRING" id="1714264.BTO30_02700"/>
<keyword evidence="1" id="KW-1133">Transmembrane helix</keyword>
<organism evidence="2 3">
    <name type="scientific">Domibacillus antri</name>
    <dbReference type="NCBI Taxonomy" id="1714264"/>
    <lineage>
        <taxon>Bacteria</taxon>
        <taxon>Bacillati</taxon>
        <taxon>Bacillota</taxon>
        <taxon>Bacilli</taxon>
        <taxon>Bacillales</taxon>
        <taxon>Bacillaceae</taxon>
        <taxon>Domibacillus</taxon>
    </lineage>
</organism>
<proteinExistence type="predicted"/>
<feature type="transmembrane region" description="Helical" evidence="1">
    <location>
        <begin position="32"/>
        <end position="49"/>
    </location>
</feature>
<protein>
    <recommendedName>
        <fullName evidence="4">DUF4231 domain-containing protein</fullName>
    </recommendedName>
</protein>
<dbReference type="Pfam" id="PF14015">
    <property type="entry name" value="DUF4231"/>
    <property type="match status" value="1"/>
</dbReference>
<sequence>MTDSEYIESRLENQINWYDTKSQNCQKNYKRIKIIQLISSALIPFLAGIVPDFKWLVHAIGLLGILIAVLEGINSINKYHENWIEYRSICETLRREKHMYLGKAGVYSESGSYVTLIERVETIISKENINWANLNHNDNRSEENG</sequence>
<gene>
    <name evidence="2" type="ORF">BTO30_02700</name>
</gene>
<keyword evidence="3" id="KW-1185">Reference proteome</keyword>
<dbReference type="Proteomes" id="UP000185568">
    <property type="component" value="Unassembled WGS sequence"/>
</dbReference>
<evidence type="ECO:0000313" key="2">
    <source>
        <dbReference type="EMBL" id="OLN23868.1"/>
    </source>
</evidence>
<comment type="caution">
    <text evidence="2">The sequence shown here is derived from an EMBL/GenBank/DDBJ whole genome shotgun (WGS) entry which is preliminary data.</text>
</comment>
<reference evidence="2 3" key="1">
    <citation type="submission" date="2016-12" db="EMBL/GenBank/DDBJ databases">
        <title>Domibacillus antri genome sequencing.</title>
        <authorList>
            <person name="Verma A."/>
            <person name="Krishnamurthi S."/>
        </authorList>
    </citation>
    <scope>NUCLEOTIDE SEQUENCE [LARGE SCALE GENOMIC DNA]</scope>
    <source>
        <strain evidence="2 3">XD80</strain>
    </source>
</reference>
<evidence type="ECO:0000313" key="3">
    <source>
        <dbReference type="Proteomes" id="UP000185568"/>
    </source>
</evidence>
<keyword evidence="1" id="KW-0812">Transmembrane</keyword>